<feature type="transmembrane region" description="Helical" evidence="5">
    <location>
        <begin position="66"/>
        <end position="87"/>
    </location>
</feature>
<feature type="transmembrane region" description="Helical" evidence="5">
    <location>
        <begin position="174"/>
        <end position="193"/>
    </location>
</feature>
<dbReference type="EMBL" id="MCHY01000008">
    <property type="protein sequence ID" value="RKD23793.1"/>
    <property type="molecule type" value="Genomic_DNA"/>
</dbReference>
<feature type="transmembrane region" description="Helical" evidence="5">
    <location>
        <begin position="34"/>
        <end position="54"/>
    </location>
</feature>
<keyword evidence="7" id="KW-1185">Reference proteome</keyword>
<name>A0A419SIF8_9BACL</name>
<feature type="transmembrane region" description="Helical" evidence="5">
    <location>
        <begin position="145"/>
        <end position="168"/>
    </location>
</feature>
<keyword evidence="2 5" id="KW-0812">Transmembrane</keyword>
<dbReference type="PANTHER" id="PTHR35529">
    <property type="entry name" value="MANGANESE EFFLUX PUMP MNTP-RELATED"/>
    <property type="match status" value="1"/>
</dbReference>
<keyword evidence="1" id="KW-1003">Cell membrane</keyword>
<dbReference type="Pfam" id="PF02659">
    <property type="entry name" value="Mntp"/>
    <property type="match status" value="2"/>
</dbReference>
<dbReference type="NCBIfam" id="TIGR02840">
    <property type="entry name" value="spore_YtaF"/>
    <property type="match status" value="1"/>
</dbReference>
<keyword evidence="4 5" id="KW-0472">Membrane</keyword>
<evidence type="ECO:0000313" key="7">
    <source>
        <dbReference type="Proteomes" id="UP000284219"/>
    </source>
</evidence>
<evidence type="ECO:0000256" key="3">
    <source>
        <dbReference type="ARBA" id="ARBA00022989"/>
    </source>
</evidence>
<dbReference type="OrthoDB" id="1679205at2"/>
<proteinExistence type="predicted"/>
<dbReference type="RefSeq" id="WP_120189021.1">
    <property type="nucleotide sequence ID" value="NZ_MCHY01000008.1"/>
</dbReference>
<evidence type="ECO:0000256" key="2">
    <source>
        <dbReference type="ARBA" id="ARBA00022692"/>
    </source>
</evidence>
<sequence length="221" mass="23761">MLHLVSLLAIAFAVSLDGFGVGISYGLRRIKIPLSSILIITFCTAVVIVGSMNLGQLLAEYIDLEAANLIGAWVLIGVGCWSIFNLYQNKETQPGRSEAEAVEVEQSPKQVLKLEIKILGLVVHILKKPTIADMDKSGEITAGEATLLGFALSMDAFGAGFGAALMGFSPWSTGLVVSALCTLFILLGLRIGFMYSNIAWVKRLSFIPGVILILFGISRIW</sequence>
<protein>
    <submittedName>
        <fullName evidence="6">Sporulation membrane protein YtaF</fullName>
    </submittedName>
</protein>
<dbReference type="Proteomes" id="UP000284219">
    <property type="component" value="Unassembled WGS sequence"/>
</dbReference>
<dbReference type="InterPro" id="IPR003810">
    <property type="entry name" value="Mntp/YtaF"/>
</dbReference>
<evidence type="ECO:0000256" key="5">
    <source>
        <dbReference type="SAM" id="Phobius"/>
    </source>
</evidence>
<feature type="transmembrane region" description="Helical" evidence="5">
    <location>
        <begin position="200"/>
        <end position="220"/>
    </location>
</feature>
<evidence type="ECO:0000256" key="1">
    <source>
        <dbReference type="ARBA" id="ARBA00022475"/>
    </source>
</evidence>
<organism evidence="6 7">
    <name type="scientific">Ammoniphilus oxalaticus</name>
    <dbReference type="NCBI Taxonomy" id="66863"/>
    <lineage>
        <taxon>Bacteria</taxon>
        <taxon>Bacillati</taxon>
        <taxon>Bacillota</taxon>
        <taxon>Bacilli</taxon>
        <taxon>Bacillales</taxon>
        <taxon>Paenibacillaceae</taxon>
        <taxon>Aneurinibacillus group</taxon>
        <taxon>Ammoniphilus</taxon>
    </lineage>
</organism>
<feature type="transmembrane region" description="Helical" evidence="5">
    <location>
        <begin position="6"/>
        <end position="27"/>
    </location>
</feature>
<accession>A0A419SIF8</accession>
<dbReference type="AlphaFoldDB" id="A0A419SIF8"/>
<evidence type="ECO:0000313" key="6">
    <source>
        <dbReference type="EMBL" id="RKD23793.1"/>
    </source>
</evidence>
<dbReference type="PANTHER" id="PTHR35529:SF2">
    <property type="entry name" value="SPORULATION PROTEIN YTAF-RELATED"/>
    <property type="match status" value="1"/>
</dbReference>
<gene>
    <name evidence="6" type="ORF">BEP19_05020</name>
</gene>
<dbReference type="InterPro" id="IPR014205">
    <property type="entry name" value="Spore_YtaF"/>
</dbReference>
<reference evidence="6 7" key="1">
    <citation type="submission" date="2016-08" db="EMBL/GenBank/DDBJ databases">
        <title>Novel Firmicute Genomes.</title>
        <authorList>
            <person name="Poppleton D.I."/>
            <person name="Gribaldo S."/>
        </authorList>
    </citation>
    <scope>NUCLEOTIDE SEQUENCE [LARGE SCALE GENOMIC DNA]</scope>
    <source>
        <strain evidence="6 7">RAOx-1</strain>
    </source>
</reference>
<keyword evidence="3 5" id="KW-1133">Transmembrane helix</keyword>
<comment type="caution">
    <text evidence="6">The sequence shown here is derived from an EMBL/GenBank/DDBJ whole genome shotgun (WGS) entry which is preliminary data.</text>
</comment>
<evidence type="ECO:0000256" key="4">
    <source>
        <dbReference type="ARBA" id="ARBA00023136"/>
    </source>
</evidence>